<dbReference type="GO" id="GO:0005829">
    <property type="term" value="C:cytosol"/>
    <property type="evidence" value="ECO:0007669"/>
    <property type="project" value="TreeGrafter"/>
</dbReference>
<dbReference type="Proteomes" id="UP000229329">
    <property type="component" value="Unassembled WGS sequence"/>
</dbReference>
<dbReference type="CDD" id="cd09999">
    <property type="entry name" value="Arginase-like_1"/>
    <property type="match status" value="1"/>
</dbReference>
<evidence type="ECO:0000313" key="6">
    <source>
        <dbReference type="Proteomes" id="UP000229329"/>
    </source>
</evidence>
<dbReference type="Pfam" id="PF00491">
    <property type="entry name" value="Arginase"/>
    <property type="match status" value="1"/>
</dbReference>
<keyword evidence="3" id="KW-0464">Manganese</keyword>
<evidence type="ECO:0000313" key="5">
    <source>
        <dbReference type="EMBL" id="PJG86358.1"/>
    </source>
</evidence>
<sequence>MKTIRLLYPDFVSGGLETYHFGANLLAHILPKNPNQPLIKVDVAAPSGQQYSVTDGIYAKEQVIAGIQNAMAAIETEAPDKIITIGGNCIVSQAPFDYLHGRYENVGIIWIDTHPDVSAPKDGYPNAHAMVLASLMGGGDESLTSLMKNKRFSADQILYVGLQPLHDYQTQFLNEHGVQYKIQDQAFLSDEEIKAFTDRFDHILVHLDIDVLDEHFFHSTYFANPELKGDGSGGGKMTMAKLTEILTALSANADIVGFTVAEYLPFDEHRLHKMFKQIPLFNE</sequence>
<organism evidence="5 6">
    <name type="scientific">Conservatibacter flavescens</name>
    <dbReference type="NCBI Taxonomy" id="28161"/>
    <lineage>
        <taxon>Bacteria</taxon>
        <taxon>Pseudomonadati</taxon>
        <taxon>Pseudomonadota</taxon>
        <taxon>Gammaproteobacteria</taxon>
        <taxon>Pasteurellales</taxon>
        <taxon>Pasteurellaceae</taxon>
        <taxon>Conservatibacter</taxon>
    </lineage>
</organism>
<dbReference type="InterPro" id="IPR006035">
    <property type="entry name" value="Ureohydrolase"/>
</dbReference>
<protein>
    <submittedName>
        <fullName evidence="5">Arginase</fullName>
    </submittedName>
</protein>
<gene>
    <name evidence="5" type="ORF">CVP05_00665</name>
</gene>
<evidence type="ECO:0000256" key="2">
    <source>
        <dbReference type="ARBA" id="ARBA00022801"/>
    </source>
</evidence>
<keyword evidence="2" id="KW-0378">Hydrolase</keyword>
<keyword evidence="1" id="KW-0479">Metal-binding</keyword>
<dbReference type="SUPFAM" id="SSF52768">
    <property type="entry name" value="Arginase/deacetylase"/>
    <property type="match status" value="1"/>
</dbReference>
<accession>A0A2M8S5I2</accession>
<dbReference type="EMBL" id="PHHA01000002">
    <property type="protein sequence ID" value="PJG86358.1"/>
    <property type="molecule type" value="Genomic_DNA"/>
</dbReference>
<evidence type="ECO:0000256" key="4">
    <source>
        <dbReference type="PROSITE-ProRule" id="PRU00742"/>
    </source>
</evidence>
<dbReference type="GO" id="GO:0004053">
    <property type="term" value="F:arginase activity"/>
    <property type="evidence" value="ECO:0007669"/>
    <property type="project" value="TreeGrafter"/>
</dbReference>
<dbReference type="InterPro" id="IPR023696">
    <property type="entry name" value="Ureohydrolase_dom_sf"/>
</dbReference>
<reference evidence="5 6" key="1">
    <citation type="submission" date="2017-11" db="EMBL/GenBank/DDBJ databases">
        <title>Reclassification of Bisgaard taxon 7 as Conservatibacter flavescens gen. nov., sp. nov.</title>
        <authorList>
            <person name="Christensen H."/>
        </authorList>
    </citation>
    <scope>NUCLEOTIDE SEQUENCE [LARGE SCALE GENOMIC DNA]</scope>
    <source>
        <strain evidence="5 6">7_4</strain>
    </source>
</reference>
<keyword evidence="6" id="KW-1185">Reference proteome</keyword>
<proteinExistence type="inferred from homology"/>
<dbReference type="GO" id="GO:0030145">
    <property type="term" value="F:manganese ion binding"/>
    <property type="evidence" value="ECO:0007669"/>
    <property type="project" value="TreeGrafter"/>
</dbReference>
<dbReference type="PANTHER" id="PTHR43782">
    <property type="entry name" value="ARGINASE"/>
    <property type="match status" value="1"/>
</dbReference>
<dbReference type="Gene3D" id="3.40.800.10">
    <property type="entry name" value="Ureohydrolase domain"/>
    <property type="match status" value="1"/>
</dbReference>
<name>A0A2M8S5I2_9PAST</name>
<evidence type="ECO:0000256" key="1">
    <source>
        <dbReference type="ARBA" id="ARBA00022723"/>
    </source>
</evidence>
<evidence type="ECO:0000256" key="3">
    <source>
        <dbReference type="ARBA" id="ARBA00023211"/>
    </source>
</evidence>
<comment type="similarity">
    <text evidence="4">Belongs to the arginase family.</text>
</comment>
<dbReference type="PROSITE" id="PS51409">
    <property type="entry name" value="ARGINASE_2"/>
    <property type="match status" value="1"/>
</dbReference>
<dbReference type="OrthoDB" id="9789727at2"/>
<dbReference type="AlphaFoldDB" id="A0A2M8S5I2"/>
<dbReference type="PANTHER" id="PTHR43782:SF3">
    <property type="entry name" value="ARGINASE"/>
    <property type="match status" value="1"/>
</dbReference>
<comment type="caution">
    <text evidence="5">The sequence shown here is derived from an EMBL/GenBank/DDBJ whole genome shotgun (WGS) entry which is preliminary data.</text>
</comment>
<dbReference type="RefSeq" id="WP_100287634.1">
    <property type="nucleotide sequence ID" value="NZ_PHHA01000002.1"/>
</dbReference>